<dbReference type="Pfam" id="PF12833">
    <property type="entry name" value="HTH_18"/>
    <property type="match status" value="1"/>
</dbReference>
<dbReference type="InterPro" id="IPR018060">
    <property type="entry name" value="HTH_AraC"/>
</dbReference>
<keyword evidence="6" id="KW-1185">Reference proteome</keyword>
<dbReference type="PROSITE" id="PS01124">
    <property type="entry name" value="HTH_ARAC_FAMILY_2"/>
    <property type="match status" value="1"/>
</dbReference>
<dbReference type="Gene3D" id="3.40.50.880">
    <property type="match status" value="1"/>
</dbReference>
<keyword evidence="2" id="KW-0238">DNA-binding</keyword>
<keyword evidence="3" id="KW-0804">Transcription</keyword>
<accession>A0ABW7ENI7</accession>
<evidence type="ECO:0000256" key="2">
    <source>
        <dbReference type="ARBA" id="ARBA00023125"/>
    </source>
</evidence>
<proteinExistence type="predicted"/>
<dbReference type="SUPFAM" id="SSF46689">
    <property type="entry name" value="Homeodomain-like"/>
    <property type="match status" value="2"/>
</dbReference>
<dbReference type="CDD" id="cd03137">
    <property type="entry name" value="GATase1_AraC_1"/>
    <property type="match status" value="1"/>
</dbReference>
<organism evidence="5 6">
    <name type="scientific">Pelomonas dachongensis</name>
    <dbReference type="NCBI Taxonomy" id="3299029"/>
    <lineage>
        <taxon>Bacteria</taxon>
        <taxon>Pseudomonadati</taxon>
        <taxon>Pseudomonadota</taxon>
        <taxon>Betaproteobacteria</taxon>
        <taxon>Burkholderiales</taxon>
        <taxon>Sphaerotilaceae</taxon>
        <taxon>Roseateles</taxon>
    </lineage>
</organism>
<dbReference type="SUPFAM" id="SSF52317">
    <property type="entry name" value="Class I glutamine amidotransferase-like"/>
    <property type="match status" value="1"/>
</dbReference>
<keyword evidence="1" id="KW-0805">Transcription regulation</keyword>
<dbReference type="Pfam" id="PF01965">
    <property type="entry name" value="DJ-1_PfpI"/>
    <property type="match status" value="1"/>
</dbReference>
<evidence type="ECO:0000313" key="6">
    <source>
        <dbReference type="Proteomes" id="UP001606300"/>
    </source>
</evidence>
<dbReference type="SMART" id="SM00342">
    <property type="entry name" value="HTH_ARAC"/>
    <property type="match status" value="1"/>
</dbReference>
<protein>
    <submittedName>
        <fullName evidence="5">Helix-turn-helix domain-containing protein</fullName>
    </submittedName>
</protein>
<dbReference type="InterPro" id="IPR002818">
    <property type="entry name" value="DJ-1/PfpI"/>
</dbReference>
<dbReference type="PROSITE" id="PS00041">
    <property type="entry name" value="HTH_ARAC_FAMILY_1"/>
    <property type="match status" value="1"/>
</dbReference>
<comment type="caution">
    <text evidence="5">The sequence shown here is derived from an EMBL/GenBank/DDBJ whole genome shotgun (WGS) entry which is preliminary data.</text>
</comment>
<dbReference type="Gene3D" id="1.10.10.60">
    <property type="entry name" value="Homeodomain-like"/>
    <property type="match status" value="1"/>
</dbReference>
<reference evidence="5 6" key="1">
    <citation type="submission" date="2024-09" db="EMBL/GenBank/DDBJ databases">
        <title>Novel species of the genus Pelomonas and Roseateles isolated from streams.</title>
        <authorList>
            <person name="Lu H."/>
        </authorList>
    </citation>
    <scope>NUCLEOTIDE SEQUENCE [LARGE SCALE GENOMIC DNA]</scope>
    <source>
        <strain evidence="5 6">DC23W</strain>
    </source>
</reference>
<dbReference type="PANTHER" id="PTHR43130:SF3">
    <property type="entry name" value="HTH-TYPE TRANSCRIPTIONAL REGULATOR RV1931C"/>
    <property type="match status" value="1"/>
</dbReference>
<name>A0ABW7ENI7_9BURK</name>
<gene>
    <name evidence="5" type="ORF">ACG02S_13390</name>
</gene>
<dbReference type="EMBL" id="JBIGHY010000004">
    <property type="protein sequence ID" value="MFG6414889.1"/>
    <property type="molecule type" value="Genomic_DNA"/>
</dbReference>
<feature type="domain" description="HTH araC/xylS-type" evidence="4">
    <location>
        <begin position="222"/>
        <end position="320"/>
    </location>
</feature>
<dbReference type="InterPro" id="IPR052158">
    <property type="entry name" value="INH-QAR"/>
</dbReference>
<dbReference type="Proteomes" id="UP001606300">
    <property type="component" value="Unassembled WGS sequence"/>
</dbReference>
<dbReference type="InterPro" id="IPR018062">
    <property type="entry name" value="HTH_AraC-typ_CS"/>
</dbReference>
<evidence type="ECO:0000256" key="1">
    <source>
        <dbReference type="ARBA" id="ARBA00023015"/>
    </source>
</evidence>
<dbReference type="InterPro" id="IPR009057">
    <property type="entry name" value="Homeodomain-like_sf"/>
</dbReference>
<sequence>MRSITSVTRTLDVACLAYDQWSLFEAGIAQEVFGIERPEFVVQPYRFRVIQGEPGVLRAKGRLRLQADAGLRALGTADLIVVPGWRDHGEMPPAPLLTALRRSHQRGARLLSLCTGTFVLAAAGVLDGRRATTHWRFAEAFRARFPNVELQPDVLYVDEGDVISSAGSAAGIDACLHVVRKDHGAEVANLLARTMVTAPHRDASQAQFVDAPVARQPHGAMSPLMDWIRRHLHQPLRVSELAGRAAMSERNFLRHFTAQVGMGPKQWLRHERVRLAQGLLEGGDQSLAVVAERSGFGTVSALRAAFIDVVGVPPSSHRRQFRERAVARS</sequence>
<dbReference type="PANTHER" id="PTHR43130">
    <property type="entry name" value="ARAC-FAMILY TRANSCRIPTIONAL REGULATOR"/>
    <property type="match status" value="1"/>
</dbReference>
<dbReference type="RefSeq" id="WP_394470953.1">
    <property type="nucleotide sequence ID" value="NZ_JBIGHY010000004.1"/>
</dbReference>
<evidence type="ECO:0000313" key="5">
    <source>
        <dbReference type="EMBL" id="MFG6414889.1"/>
    </source>
</evidence>
<evidence type="ECO:0000256" key="3">
    <source>
        <dbReference type="ARBA" id="ARBA00023163"/>
    </source>
</evidence>
<evidence type="ECO:0000259" key="4">
    <source>
        <dbReference type="PROSITE" id="PS01124"/>
    </source>
</evidence>
<dbReference type="InterPro" id="IPR029062">
    <property type="entry name" value="Class_I_gatase-like"/>
</dbReference>